<gene>
    <name evidence="10" type="ORF">LMG32289_00965</name>
</gene>
<feature type="chain" id="PRO_5045982231" evidence="8">
    <location>
        <begin position="21"/>
        <end position="101"/>
    </location>
</feature>
<keyword evidence="2 6" id="KW-0349">Heme</keyword>
<dbReference type="Proteomes" id="UP000706525">
    <property type="component" value="Unassembled WGS sequence"/>
</dbReference>
<keyword evidence="3 6" id="KW-0479">Metal-binding</keyword>
<dbReference type="EMBL" id="CAJZAG010000002">
    <property type="protein sequence ID" value="CAG9166256.1"/>
    <property type="molecule type" value="Genomic_DNA"/>
</dbReference>
<keyword evidence="11" id="KW-1185">Reference proteome</keyword>
<dbReference type="Pfam" id="PF00034">
    <property type="entry name" value="Cytochrom_C"/>
    <property type="match status" value="1"/>
</dbReference>
<reference evidence="10 11" key="1">
    <citation type="submission" date="2021-08" db="EMBL/GenBank/DDBJ databases">
        <authorList>
            <person name="Peeters C."/>
        </authorList>
    </citation>
    <scope>NUCLEOTIDE SEQUENCE [LARGE SCALE GENOMIC DNA]</scope>
    <source>
        <strain evidence="10 11">LMG 32289</strain>
    </source>
</reference>
<evidence type="ECO:0000256" key="3">
    <source>
        <dbReference type="ARBA" id="ARBA00022723"/>
    </source>
</evidence>
<evidence type="ECO:0000256" key="8">
    <source>
        <dbReference type="SAM" id="SignalP"/>
    </source>
</evidence>
<dbReference type="InterPro" id="IPR036909">
    <property type="entry name" value="Cyt_c-like_dom_sf"/>
</dbReference>
<dbReference type="InterPro" id="IPR002324">
    <property type="entry name" value="Cyt_c_ID"/>
</dbReference>
<protein>
    <submittedName>
        <fullName evidence="10">Cytochrome c-551</fullName>
    </submittedName>
</protein>
<keyword evidence="5 6" id="KW-0408">Iron</keyword>
<evidence type="ECO:0000256" key="2">
    <source>
        <dbReference type="ARBA" id="ARBA00022617"/>
    </source>
</evidence>
<evidence type="ECO:0000256" key="7">
    <source>
        <dbReference type="SAM" id="MobiDB-lite"/>
    </source>
</evidence>
<evidence type="ECO:0000256" key="1">
    <source>
        <dbReference type="ARBA" id="ARBA00022448"/>
    </source>
</evidence>
<dbReference type="Gene3D" id="1.10.760.10">
    <property type="entry name" value="Cytochrome c-like domain"/>
    <property type="match status" value="1"/>
</dbReference>
<feature type="region of interest" description="Disordered" evidence="7">
    <location>
        <begin position="59"/>
        <end position="78"/>
    </location>
</feature>
<name>A0ABM8WGH8_9BURK</name>
<accession>A0ABM8WGH8</accession>
<evidence type="ECO:0000313" key="10">
    <source>
        <dbReference type="EMBL" id="CAG9166256.1"/>
    </source>
</evidence>
<evidence type="ECO:0000259" key="9">
    <source>
        <dbReference type="PROSITE" id="PS51007"/>
    </source>
</evidence>
<keyword evidence="8" id="KW-0732">Signal</keyword>
<dbReference type="InterPro" id="IPR009056">
    <property type="entry name" value="Cyt_c-like_dom"/>
</dbReference>
<feature type="domain" description="Cytochrome c" evidence="9">
    <location>
        <begin position="16"/>
        <end position="101"/>
    </location>
</feature>
<dbReference type="SUPFAM" id="SSF46626">
    <property type="entry name" value="Cytochrome c"/>
    <property type="match status" value="1"/>
</dbReference>
<sequence length="101" mass="10760">MIPLAMVIMAFSAVQRPALASEALAQKYACIGCHQANARLVGPSWKEIATKYKDNPKAAQQLSTSIRSGGSGKWGAIPMPAQPQVPDADIAALARWILSQK</sequence>
<feature type="compositionally biased region" description="Polar residues" evidence="7">
    <location>
        <begin position="59"/>
        <end position="68"/>
    </location>
</feature>
<organism evidence="10 11">
    <name type="scientific">Cupriavidus pampae</name>
    <dbReference type="NCBI Taxonomy" id="659251"/>
    <lineage>
        <taxon>Bacteria</taxon>
        <taxon>Pseudomonadati</taxon>
        <taxon>Pseudomonadota</taxon>
        <taxon>Betaproteobacteria</taxon>
        <taxon>Burkholderiales</taxon>
        <taxon>Burkholderiaceae</taxon>
        <taxon>Cupriavidus</taxon>
    </lineage>
</organism>
<evidence type="ECO:0000256" key="6">
    <source>
        <dbReference type="PROSITE-ProRule" id="PRU00433"/>
    </source>
</evidence>
<dbReference type="PRINTS" id="PR00606">
    <property type="entry name" value="CYTCHROMECID"/>
</dbReference>
<dbReference type="PROSITE" id="PS51007">
    <property type="entry name" value="CYTC"/>
    <property type="match status" value="1"/>
</dbReference>
<comment type="caution">
    <text evidence="10">The sequence shown here is derived from an EMBL/GenBank/DDBJ whole genome shotgun (WGS) entry which is preliminary data.</text>
</comment>
<keyword evidence="1" id="KW-0813">Transport</keyword>
<feature type="signal peptide" evidence="8">
    <location>
        <begin position="1"/>
        <end position="20"/>
    </location>
</feature>
<keyword evidence="4" id="KW-0249">Electron transport</keyword>
<evidence type="ECO:0000256" key="4">
    <source>
        <dbReference type="ARBA" id="ARBA00022982"/>
    </source>
</evidence>
<evidence type="ECO:0000256" key="5">
    <source>
        <dbReference type="ARBA" id="ARBA00023004"/>
    </source>
</evidence>
<proteinExistence type="predicted"/>
<evidence type="ECO:0000313" key="11">
    <source>
        <dbReference type="Proteomes" id="UP000706525"/>
    </source>
</evidence>